<evidence type="ECO:0000256" key="2">
    <source>
        <dbReference type="ARBA" id="ARBA00005462"/>
    </source>
</evidence>
<evidence type="ECO:0000313" key="9">
    <source>
        <dbReference type="Proteomes" id="UP001187315"/>
    </source>
</evidence>
<feature type="repeat" description="ARM" evidence="6">
    <location>
        <begin position="338"/>
        <end position="374"/>
    </location>
</feature>
<evidence type="ECO:0000256" key="7">
    <source>
        <dbReference type="SAM" id="MobiDB-lite"/>
    </source>
</evidence>
<dbReference type="GO" id="GO:0005886">
    <property type="term" value="C:plasma membrane"/>
    <property type="evidence" value="ECO:0007669"/>
    <property type="project" value="TreeGrafter"/>
</dbReference>
<evidence type="ECO:0008006" key="10">
    <source>
        <dbReference type="Google" id="ProtNLM"/>
    </source>
</evidence>
<accession>A0AA88MDR0</accession>
<dbReference type="GO" id="GO:0005634">
    <property type="term" value="C:nucleus"/>
    <property type="evidence" value="ECO:0007669"/>
    <property type="project" value="TreeGrafter"/>
</dbReference>
<sequence length="782" mass="87052">MASDASMFVKTVLALNESFKTEDTSLALPSEDRLARSAGADEAQRRSRVEQQVQQLTLSRKAKQSMMKGSVSSIQLASTTPSRNGPMKAFQNFDRSDTPGPSRHLVKMNQPHWASLRFPQANRGEYRNVRYDSSGNGFIWRSAGFTLPALRSVSSAERLQRTFPLHTSACSEMLQNNWPLASGCAPKLQLSNKLVYEDCLDDVFLPDSSHFTPFRAEHQRMFSEKQTLLRTSSQLGDAAWEIANMPLVVQDIRQTQETALRRQPSLVITHTTKRAAIQQEEATADTLKKGNQSAPTTMKMAVNLLADNDPEIQITAANFIQNQCFSSADAKKRLAMHHGIPKLLKLLGSDSDEVQQATAAALRNAIYENNENKMEVKDQDGVTVILHLLKTNRDTETRRQLTGLLWNLSSHDMLKEQLGNEAVKPLTDSVLVPCSGITEGEDPKLELLADPEVFLNATGCLRNTSSSGPNARKSMRDCDSLIDCLVYYIRGTIADYKPDDQALENCVCILHNLTYQYECEVPETVRPLVHESRQRAVAETQRPGCLVRRNTKLSEADECSESECPLLEEKCNPHGMEWLWNSITIRMYLSLLAISNRHLTQEAALGAMQNLTAGNGGISKVMAHTIVQREGGLLQVKKVLQEGEADVKRAAVCLLKNMSRYKELHSDIIKQVLPELIAMLHTSDTNTVQPDETTSICQILNNLSQPSVQNARAVLNSGILPRIIKISSKERHGSTKAGQAASVLLHTLWRHSELHGSYKKAGYRKTDFINNRTVKAVNSARN</sequence>
<keyword evidence="5" id="KW-0965">Cell junction</keyword>
<evidence type="ECO:0000256" key="6">
    <source>
        <dbReference type="PROSITE-ProRule" id="PRU00259"/>
    </source>
</evidence>
<dbReference type="Gene3D" id="1.25.10.10">
    <property type="entry name" value="Leucine-rich Repeat Variant"/>
    <property type="match status" value="1"/>
</dbReference>
<dbReference type="InterPro" id="IPR000225">
    <property type="entry name" value="Armadillo"/>
</dbReference>
<protein>
    <recommendedName>
        <fullName evidence="10">Plakophilin 2</fullName>
    </recommendedName>
</protein>
<keyword evidence="4" id="KW-0130">Cell adhesion</keyword>
<feature type="compositionally biased region" description="Polar residues" evidence="7">
    <location>
        <begin position="70"/>
        <end position="83"/>
    </location>
</feature>
<comment type="caution">
    <text evidence="8">The sequence shown here is derived from an EMBL/GenBank/DDBJ whole genome shotgun (WGS) entry which is preliminary data.</text>
</comment>
<reference evidence="8" key="1">
    <citation type="submission" date="2023-08" db="EMBL/GenBank/DDBJ databases">
        <title>Pelteobagrus vachellii genome.</title>
        <authorList>
            <person name="Liu H."/>
        </authorList>
    </citation>
    <scope>NUCLEOTIDE SEQUENCE</scope>
    <source>
        <strain evidence="8">PRFRI_2022a</strain>
        <tissue evidence="8">Muscle</tissue>
    </source>
</reference>
<keyword evidence="9" id="KW-1185">Reference proteome</keyword>
<dbReference type="PANTHER" id="PTHR10372:SF25">
    <property type="entry name" value="PLAKOPHILIN-2"/>
    <property type="match status" value="1"/>
</dbReference>
<organism evidence="8 9">
    <name type="scientific">Tachysurus vachellii</name>
    <name type="common">Darkbarbel catfish</name>
    <name type="synonym">Pelteobagrus vachellii</name>
    <dbReference type="NCBI Taxonomy" id="175792"/>
    <lineage>
        <taxon>Eukaryota</taxon>
        <taxon>Metazoa</taxon>
        <taxon>Chordata</taxon>
        <taxon>Craniata</taxon>
        <taxon>Vertebrata</taxon>
        <taxon>Euteleostomi</taxon>
        <taxon>Actinopterygii</taxon>
        <taxon>Neopterygii</taxon>
        <taxon>Teleostei</taxon>
        <taxon>Ostariophysi</taxon>
        <taxon>Siluriformes</taxon>
        <taxon>Bagridae</taxon>
        <taxon>Tachysurus</taxon>
    </lineage>
</organism>
<dbReference type="GO" id="GO:0098609">
    <property type="term" value="P:cell-cell adhesion"/>
    <property type="evidence" value="ECO:0007669"/>
    <property type="project" value="InterPro"/>
</dbReference>
<evidence type="ECO:0000256" key="3">
    <source>
        <dbReference type="ARBA" id="ARBA00022737"/>
    </source>
</evidence>
<dbReference type="GO" id="GO:0045110">
    <property type="term" value="P:intermediate filament bundle assembly"/>
    <property type="evidence" value="ECO:0007669"/>
    <property type="project" value="TreeGrafter"/>
</dbReference>
<evidence type="ECO:0000256" key="4">
    <source>
        <dbReference type="ARBA" id="ARBA00022889"/>
    </source>
</evidence>
<dbReference type="PANTHER" id="PTHR10372">
    <property type="entry name" value="PLAKOPHILLIN-RELATED"/>
    <property type="match status" value="1"/>
</dbReference>
<dbReference type="GO" id="GO:0005737">
    <property type="term" value="C:cytoplasm"/>
    <property type="evidence" value="ECO:0007669"/>
    <property type="project" value="TreeGrafter"/>
</dbReference>
<dbReference type="GO" id="GO:0014704">
    <property type="term" value="C:intercalated disc"/>
    <property type="evidence" value="ECO:0007669"/>
    <property type="project" value="TreeGrafter"/>
</dbReference>
<dbReference type="InterPro" id="IPR011989">
    <property type="entry name" value="ARM-like"/>
</dbReference>
<name>A0AA88MDR0_TACVA</name>
<dbReference type="SUPFAM" id="SSF48371">
    <property type="entry name" value="ARM repeat"/>
    <property type="match status" value="1"/>
</dbReference>
<dbReference type="GO" id="GO:0002934">
    <property type="term" value="P:desmosome organization"/>
    <property type="evidence" value="ECO:0007669"/>
    <property type="project" value="TreeGrafter"/>
</dbReference>
<dbReference type="PROSITE" id="PS50176">
    <property type="entry name" value="ARM_REPEAT"/>
    <property type="match status" value="1"/>
</dbReference>
<feature type="region of interest" description="Disordered" evidence="7">
    <location>
        <begin position="30"/>
        <end position="103"/>
    </location>
</feature>
<dbReference type="GO" id="GO:0007507">
    <property type="term" value="P:heart development"/>
    <property type="evidence" value="ECO:0007669"/>
    <property type="project" value="TreeGrafter"/>
</dbReference>
<evidence type="ECO:0000256" key="1">
    <source>
        <dbReference type="ARBA" id="ARBA00004282"/>
    </source>
</evidence>
<evidence type="ECO:0000313" key="8">
    <source>
        <dbReference type="EMBL" id="KAK2834654.1"/>
    </source>
</evidence>
<proteinExistence type="inferred from homology"/>
<dbReference type="GO" id="GO:0072659">
    <property type="term" value="P:protein localization to plasma membrane"/>
    <property type="evidence" value="ECO:0007669"/>
    <property type="project" value="TreeGrafter"/>
</dbReference>
<dbReference type="InterPro" id="IPR016024">
    <property type="entry name" value="ARM-type_fold"/>
</dbReference>
<gene>
    <name evidence="8" type="ORF">Q7C36_015355</name>
</gene>
<dbReference type="Pfam" id="PF00514">
    <property type="entry name" value="Arm"/>
    <property type="match status" value="2"/>
</dbReference>
<comment type="similarity">
    <text evidence="2">Belongs to the beta-catenin family.</text>
</comment>
<dbReference type="GO" id="GO:0005912">
    <property type="term" value="C:adherens junction"/>
    <property type="evidence" value="ECO:0007669"/>
    <property type="project" value="TreeGrafter"/>
</dbReference>
<dbReference type="SMART" id="SM00185">
    <property type="entry name" value="ARM"/>
    <property type="match status" value="7"/>
</dbReference>
<dbReference type="EMBL" id="JAVHJS010000015">
    <property type="protein sequence ID" value="KAK2834654.1"/>
    <property type="molecule type" value="Genomic_DNA"/>
</dbReference>
<keyword evidence="3" id="KW-0677">Repeat</keyword>
<dbReference type="InterPro" id="IPR028435">
    <property type="entry name" value="Plakophilin/d_Catenin"/>
</dbReference>
<dbReference type="AlphaFoldDB" id="A0AA88MDR0"/>
<dbReference type="Proteomes" id="UP001187315">
    <property type="component" value="Unassembled WGS sequence"/>
</dbReference>
<evidence type="ECO:0000256" key="5">
    <source>
        <dbReference type="ARBA" id="ARBA00022949"/>
    </source>
</evidence>
<comment type="subcellular location">
    <subcellularLocation>
        <location evidence="1">Cell junction</location>
    </subcellularLocation>
</comment>